<sequence length="53" mass="6039">MKEGSYQVRWAGYKFIQNNVAKSICLVLESIINLEVGTYHCKLFGTLLEALVF</sequence>
<keyword evidence="2" id="KW-1185">Reference proteome</keyword>
<protein>
    <submittedName>
        <fullName evidence="1">Uncharacterized protein</fullName>
    </submittedName>
</protein>
<comment type="caution">
    <text evidence="1">The sequence shown here is derived from an EMBL/GenBank/DDBJ whole genome shotgun (WGS) entry which is preliminary data.</text>
</comment>
<evidence type="ECO:0000313" key="1">
    <source>
        <dbReference type="EMBL" id="DAD26819.1"/>
    </source>
</evidence>
<organism evidence="1 2">
    <name type="scientific">Nelumbo nucifera</name>
    <name type="common">Sacred lotus</name>
    <dbReference type="NCBI Taxonomy" id="4432"/>
    <lineage>
        <taxon>Eukaryota</taxon>
        <taxon>Viridiplantae</taxon>
        <taxon>Streptophyta</taxon>
        <taxon>Embryophyta</taxon>
        <taxon>Tracheophyta</taxon>
        <taxon>Spermatophyta</taxon>
        <taxon>Magnoliopsida</taxon>
        <taxon>Proteales</taxon>
        <taxon>Nelumbonaceae</taxon>
        <taxon>Nelumbo</taxon>
    </lineage>
</organism>
<dbReference type="EMBL" id="DUZY01000002">
    <property type="protein sequence ID" value="DAD26819.1"/>
    <property type="molecule type" value="Genomic_DNA"/>
</dbReference>
<accession>A0A822Y663</accession>
<reference evidence="1 2" key="1">
    <citation type="journal article" date="2020" name="Mol. Biol. Evol.">
        <title>Distinct Expression and Methylation Patterns for Genes with Different Fates following a Single Whole-Genome Duplication in Flowering Plants.</title>
        <authorList>
            <person name="Shi T."/>
            <person name="Rahmani R.S."/>
            <person name="Gugger P.F."/>
            <person name="Wang M."/>
            <person name="Li H."/>
            <person name="Zhang Y."/>
            <person name="Li Z."/>
            <person name="Wang Q."/>
            <person name="Van de Peer Y."/>
            <person name="Marchal K."/>
            <person name="Chen J."/>
        </authorList>
    </citation>
    <scope>NUCLEOTIDE SEQUENCE [LARGE SCALE GENOMIC DNA]</scope>
    <source>
        <tissue evidence="1">Leaf</tissue>
    </source>
</reference>
<dbReference type="AlphaFoldDB" id="A0A822Y663"/>
<evidence type="ECO:0000313" key="2">
    <source>
        <dbReference type="Proteomes" id="UP000607653"/>
    </source>
</evidence>
<gene>
    <name evidence="1" type="ORF">HUJ06_028287</name>
</gene>
<name>A0A822Y663_NELNU</name>
<proteinExistence type="predicted"/>
<dbReference type="Proteomes" id="UP000607653">
    <property type="component" value="Unassembled WGS sequence"/>
</dbReference>